<gene>
    <name evidence="9" type="ORF">BSL78_17965</name>
</gene>
<dbReference type="PROSITE" id="PS00170">
    <property type="entry name" value="CSA_PPIASE_1"/>
    <property type="match status" value="1"/>
</dbReference>
<comment type="subunit">
    <text evidence="6">Part of the activated spliceosome B/catalytic step 1 spliceosome, one of the forms of the spliceosome which has a well-formed active site but still cannot catalyze the branching reaction and is composed at least of 52 proteins, the U2, U5 and U6 snRNAs and the pre-mRNA. Recruited during early steps of activated spliceosome B maturation, it is probably one of the first proteins released from this complex as he matures to the spliceosome C complex. Component of the minor spliceosome, which splices U12-type introns.</text>
</comment>
<name>A0A2G8KAZ9_STIJA</name>
<dbReference type="FunFam" id="2.40.100.10:FF:000007">
    <property type="entry name" value="Peptidyl-prolyl cis-trans isomerase CWC27 homolog"/>
    <property type="match status" value="1"/>
</dbReference>
<proteinExistence type="inferred from homology"/>
<comment type="caution">
    <text evidence="9">The sequence shown here is derived from an EMBL/GenBank/DDBJ whole genome shotgun (WGS) entry which is preliminary data.</text>
</comment>
<evidence type="ECO:0000256" key="3">
    <source>
        <dbReference type="ARBA" id="ARBA00023242"/>
    </source>
</evidence>
<feature type="compositionally biased region" description="Basic and acidic residues" evidence="7">
    <location>
        <begin position="267"/>
        <end position="352"/>
    </location>
</feature>
<dbReference type="PRINTS" id="PR00153">
    <property type="entry name" value="CSAPPISMRASE"/>
</dbReference>
<dbReference type="AlphaFoldDB" id="A0A2G8KAZ9"/>
<keyword evidence="3" id="KW-0539">Nucleus</keyword>
<dbReference type="InterPro" id="IPR044666">
    <property type="entry name" value="Cyclophilin_A-like"/>
</dbReference>
<evidence type="ECO:0000313" key="9">
    <source>
        <dbReference type="EMBL" id="PIK45171.1"/>
    </source>
</evidence>
<dbReference type="GO" id="GO:0071013">
    <property type="term" value="C:catalytic step 2 spliceosome"/>
    <property type="evidence" value="ECO:0007669"/>
    <property type="project" value="TreeGrafter"/>
</dbReference>
<evidence type="ECO:0000259" key="8">
    <source>
        <dbReference type="PROSITE" id="PS50072"/>
    </source>
</evidence>
<dbReference type="STRING" id="307972.A0A2G8KAZ9"/>
<evidence type="ECO:0000256" key="6">
    <source>
        <dbReference type="ARBA" id="ARBA00046368"/>
    </source>
</evidence>
<feature type="compositionally biased region" description="Acidic residues" evidence="7">
    <location>
        <begin position="225"/>
        <end position="234"/>
    </location>
</feature>
<dbReference type="EMBL" id="MRZV01000729">
    <property type="protein sequence ID" value="PIK45171.1"/>
    <property type="molecule type" value="Genomic_DNA"/>
</dbReference>
<evidence type="ECO:0000313" key="10">
    <source>
        <dbReference type="Proteomes" id="UP000230750"/>
    </source>
</evidence>
<dbReference type="PANTHER" id="PTHR45625:SF6">
    <property type="entry name" value="SPLICEOSOME-ASSOCIATED PROTEIN CWC27 HOMOLOG"/>
    <property type="match status" value="1"/>
</dbReference>
<dbReference type="CDD" id="cd01925">
    <property type="entry name" value="cyclophilin_CeCYP16-like"/>
    <property type="match status" value="1"/>
</dbReference>
<dbReference type="InterPro" id="IPR029000">
    <property type="entry name" value="Cyclophilin-like_dom_sf"/>
</dbReference>
<reference evidence="9 10" key="1">
    <citation type="journal article" date="2017" name="PLoS Biol.">
        <title>The sea cucumber genome provides insights into morphological evolution and visceral regeneration.</title>
        <authorList>
            <person name="Zhang X."/>
            <person name="Sun L."/>
            <person name="Yuan J."/>
            <person name="Sun Y."/>
            <person name="Gao Y."/>
            <person name="Zhang L."/>
            <person name="Li S."/>
            <person name="Dai H."/>
            <person name="Hamel J.F."/>
            <person name="Liu C."/>
            <person name="Yu Y."/>
            <person name="Liu S."/>
            <person name="Lin W."/>
            <person name="Guo K."/>
            <person name="Jin S."/>
            <person name="Xu P."/>
            <person name="Storey K.B."/>
            <person name="Huan P."/>
            <person name="Zhang T."/>
            <person name="Zhou Y."/>
            <person name="Zhang J."/>
            <person name="Lin C."/>
            <person name="Li X."/>
            <person name="Xing L."/>
            <person name="Huo D."/>
            <person name="Sun M."/>
            <person name="Wang L."/>
            <person name="Mercier A."/>
            <person name="Li F."/>
            <person name="Yang H."/>
            <person name="Xiang J."/>
        </authorList>
    </citation>
    <scope>NUCLEOTIDE SEQUENCE [LARGE SCALE GENOMIC DNA]</scope>
    <source>
        <strain evidence="9">Shaxun</strain>
        <tissue evidence="9">Muscle</tissue>
    </source>
</reference>
<feature type="compositionally biased region" description="Basic residues" evidence="7">
    <location>
        <begin position="449"/>
        <end position="461"/>
    </location>
</feature>
<evidence type="ECO:0000256" key="2">
    <source>
        <dbReference type="ARBA" id="ARBA00007365"/>
    </source>
</evidence>
<dbReference type="Gene3D" id="2.40.100.10">
    <property type="entry name" value="Cyclophilin-like"/>
    <property type="match status" value="1"/>
</dbReference>
<dbReference type="GO" id="GO:0006457">
    <property type="term" value="P:protein folding"/>
    <property type="evidence" value="ECO:0007669"/>
    <property type="project" value="InterPro"/>
</dbReference>
<feature type="compositionally biased region" description="Basic and acidic residues" evidence="7">
    <location>
        <begin position="241"/>
        <end position="253"/>
    </location>
</feature>
<evidence type="ECO:0000256" key="4">
    <source>
        <dbReference type="ARBA" id="ARBA00040027"/>
    </source>
</evidence>
<accession>A0A2G8KAZ9</accession>
<comment type="similarity">
    <text evidence="2">Belongs to the cyclophilin-type PPIase family.</text>
</comment>
<protein>
    <recommendedName>
        <fullName evidence="4">Spliceosome-associated protein CWC27 homolog</fullName>
    </recommendedName>
    <alternativeName>
        <fullName evidence="5">Probable inactive peptidyl-prolyl cis-trans isomerase CWC27 homolog</fullName>
    </alternativeName>
</protein>
<comment type="subcellular location">
    <subcellularLocation>
        <location evidence="1">Nucleus</location>
    </subcellularLocation>
</comment>
<dbReference type="Pfam" id="PF00160">
    <property type="entry name" value="Pro_isomerase"/>
    <property type="match status" value="1"/>
</dbReference>
<feature type="region of interest" description="Disordered" evidence="7">
    <location>
        <begin position="445"/>
        <end position="465"/>
    </location>
</feature>
<dbReference type="GO" id="GO:0003755">
    <property type="term" value="F:peptidyl-prolyl cis-trans isomerase activity"/>
    <property type="evidence" value="ECO:0007669"/>
    <property type="project" value="InterPro"/>
</dbReference>
<dbReference type="SUPFAM" id="SSF50891">
    <property type="entry name" value="Cyclophilin-like"/>
    <property type="match status" value="1"/>
</dbReference>
<dbReference type="InterPro" id="IPR002130">
    <property type="entry name" value="Cyclophilin-type_PPIase_dom"/>
</dbReference>
<keyword evidence="10" id="KW-1185">Reference proteome</keyword>
<dbReference type="PANTHER" id="PTHR45625">
    <property type="entry name" value="PEPTIDYL-PROLYL CIS-TRANS ISOMERASE-RELATED"/>
    <property type="match status" value="1"/>
</dbReference>
<dbReference type="OrthoDB" id="442970at2759"/>
<organism evidence="9 10">
    <name type="scientific">Stichopus japonicus</name>
    <name type="common">Sea cucumber</name>
    <dbReference type="NCBI Taxonomy" id="307972"/>
    <lineage>
        <taxon>Eukaryota</taxon>
        <taxon>Metazoa</taxon>
        <taxon>Echinodermata</taxon>
        <taxon>Eleutherozoa</taxon>
        <taxon>Echinozoa</taxon>
        <taxon>Holothuroidea</taxon>
        <taxon>Aspidochirotacea</taxon>
        <taxon>Aspidochirotida</taxon>
        <taxon>Stichopodidae</taxon>
        <taxon>Apostichopus</taxon>
    </lineage>
</organism>
<sequence>MMKRDTLLSLAGPEMSIAVSFKYTVLWVLTAAVLLHTSVGDIDIELWSKEAPKACRNFIQLCLEGYYNGTVFHRIIRGFIVQGGDPTGTGEGGESIYGNTFKDEFHSRLKFVRRGLVAMANAGPNDNGSQFFFTLDKCDHLNGKHTIFGKVTGQTIYNVLKFTDIEVDGDDRPVYPPKIKSTEVLSNPFDDIIPRITKAKEAITEKKGKSKSKATKNFSLLSFGEEAEEEEADAETAAADLRSKSKSAHDLSHDPTLLPDVAEDLDEKPSDLKDDPQEKTSDEDLKKIISGKLKKEKDDGDTDDKSIRIKELKKESDQLIKELKGGKRKETDDSKEEKPEKIDISDFKEEKKKFQKRKKLSKGNSREEQTLAMLAKFQNRLVQAGSKHGEEEEEKVEEVKDPKDEDDEDVKGDDWLAHKLHFDTRSSLVKDANIIDADTYDIIDPRNPINKRKRESSKQKGKNNSCQIEKPVGFQWVCSSVWLMSKKCPYFLLQPLTYVRPTHASRRSGILVDP</sequence>
<evidence type="ECO:0000256" key="1">
    <source>
        <dbReference type="ARBA" id="ARBA00004123"/>
    </source>
</evidence>
<evidence type="ECO:0000256" key="7">
    <source>
        <dbReference type="SAM" id="MobiDB-lite"/>
    </source>
</evidence>
<dbReference type="InterPro" id="IPR020892">
    <property type="entry name" value="Cyclophilin-type_PPIase_CS"/>
</dbReference>
<evidence type="ECO:0000256" key="5">
    <source>
        <dbReference type="ARBA" id="ARBA00042090"/>
    </source>
</evidence>
<feature type="domain" description="PPIase cyclophilin-type" evidence="8">
    <location>
        <begin position="29"/>
        <end position="184"/>
    </location>
</feature>
<feature type="region of interest" description="Disordered" evidence="7">
    <location>
        <begin position="225"/>
        <end position="410"/>
    </location>
</feature>
<dbReference type="Proteomes" id="UP000230750">
    <property type="component" value="Unassembled WGS sequence"/>
</dbReference>
<dbReference type="PROSITE" id="PS50072">
    <property type="entry name" value="CSA_PPIASE_2"/>
    <property type="match status" value="1"/>
</dbReference>